<dbReference type="PROSITE" id="PS51143">
    <property type="entry name" value="MT_A70"/>
    <property type="match status" value="1"/>
</dbReference>
<evidence type="ECO:0000313" key="4">
    <source>
        <dbReference type="EMBL" id="GAH38927.1"/>
    </source>
</evidence>
<evidence type="ECO:0000256" key="3">
    <source>
        <dbReference type="ARBA" id="ARBA00022691"/>
    </source>
</evidence>
<evidence type="ECO:0008006" key="5">
    <source>
        <dbReference type="Google" id="ProtNLM"/>
    </source>
</evidence>
<protein>
    <recommendedName>
        <fullName evidence="5">DNA methyltransferase</fullName>
    </recommendedName>
</protein>
<dbReference type="InterPro" id="IPR007757">
    <property type="entry name" value="MT-A70-like"/>
</dbReference>
<keyword evidence="1" id="KW-0489">Methyltransferase</keyword>
<feature type="non-terminal residue" evidence="4">
    <location>
        <position position="1"/>
    </location>
</feature>
<keyword evidence="2" id="KW-0808">Transferase</keyword>
<dbReference type="GO" id="GO:0008757">
    <property type="term" value="F:S-adenosylmethionine-dependent methyltransferase activity"/>
    <property type="evidence" value="ECO:0007669"/>
    <property type="project" value="UniProtKB-ARBA"/>
</dbReference>
<dbReference type="GO" id="GO:0032259">
    <property type="term" value="P:methylation"/>
    <property type="evidence" value="ECO:0007669"/>
    <property type="project" value="UniProtKB-KW"/>
</dbReference>
<gene>
    <name evidence="4" type="ORF">S03H2_16192</name>
</gene>
<dbReference type="AlphaFoldDB" id="X1F1X6"/>
<dbReference type="EMBL" id="BARU01008263">
    <property type="protein sequence ID" value="GAH38927.1"/>
    <property type="molecule type" value="Genomic_DNA"/>
</dbReference>
<dbReference type="Pfam" id="PF05063">
    <property type="entry name" value="MT-A70"/>
    <property type="match status" value="1"/>
</dbReference>
<evidence type="ECO:0000256" key="2">
    <source>
        <dbReference type="ARBA" id="ARBA00022679"/>
    </source>
</evidence>
<dbReference type="PANTHER" id="PTHR12829">
    <property type="entry name" value="N6-ADENOSINE-METHYLTRANSFERASE"/>
    <property type="match status" value="1"/>
</dbReference>
<dbReference type="PANTHER" id="PTHR12829:SF7">
    <property type="entry name" value="N6-ADENOSINE-METHYLTRANSFERASE CATALYTIC SUBUNIT"/>
    <property type="match status" value="1"/>
</dbReference>
<organism evidence="4">
    <name type="scientific">marine sediment metagenome</name>
    <dbReference type="NCBI Taxonomy" id="412755"/>
    <lineage>
        <taxon>unclassified sequences</taxon>
        <taxon>metagenomes</taxon>
        <taxon>ecological metagenomes</taxon>
    </lineage>
</organism>
<comment type="caution">
    <text evidence="4">The sequence shown here is derived from an EMBL/GenBank/DDBJ whole genome shotgun (WGS) entry which is preliminary data.</text>
</comment>
<reference evidence="4" key="1">
    <citation type="journal article" date="2014" name="Front. Microbiol.">
        <title>High frequency of phylogenetically diverse reductive dehalogenase-homologous genes in deep subseafloor sedimentary metagenomes.</title>
        <authorList>
            <person name="Kawai M."/>
            <person name="Futagami T."/>
            <person name="Toyoda A."/>
            <person name="Takaki Y."/>
            <person name="Nishi S."/>
            <person name="Hori S."/>
            <person name="Arai W."/>
            <person name="Tsubouchi T."/>
            <person name="Morono Y."/>
            <person name="Uchiyama I."/>
            <person name="Ito T."/>
            <person name="Fujiyama A."/>
            <person name="Inagaki F."/>
            <person name="Takami H."/>
        </authorList>
    </citation>
    <scope>NUCLEOTIDE SEQUENCE</scope>
    <source>
        <strain evidence="4">Expedition CK06-06</strain>
    </source>
</reference>
<name>X1F1X6_9ZZZZ</name>
<proteinExistence type="predicted"/>
<evidence type="ECO:0000256" key="1">
    <source>
        <dbReference type="ARBA" id="ARBA00022603"/>
    </source>
</evidence>
<dbReference type="GO" id="GO:0005634">
    <property type="term" value="C:nucleus"/>
    <property type="evidence" value="ECO:0007669"/>
    <property type="project" value="TreeGrafter"/>
</dbReference>
<sequence length="124" mass="13997">ALAVVEAWGFKYTTCAFTWVKLNPTGELLRKGKHVLLVKGIYSGLGFWTNGNAELCLFAKQGRPQRVARNVKQIVIAPRGRHSAKPPEVRDRIVRLMGDVPRIELFARERVPGWDCWGDEVPSK</sequence>
<dbReference type="GO" id="GO:0008173">
    <property type="term" value="F:RNA methyltransferase activity"/>
    <property type="evidence" value="ECO:0007669"/>
    <property type="project" value="UniProtKB-ARBA"/>
</dbReference>
<accession>X1F1X6</accession>
<keyword evidence="3" id="KW-0949">S-adenosyl-L-methionine</keyword>